<evidence type="ECO:0000313" key="10">
    <source>
        <dbReference type="Proteomes" id="UP000286862"/>
    </source>
</evidence>
<evidence type="ECO:0000256" key="2">
    <source>
        <dbReference type="ARBA" id="ARBA00022730"/>
    </source>
</evidence>
<comment type="subunit">
    <text evidence="7">Part of the 50S ribosomal subunit. Forms a cluster with proteins L14 and L19.</text>
</comment>
<accession>A0A444J3R0</accession>
<keyword evidence="4 7" id="KW-0689">Ribosomal protein</keyword>
<protein>
    <recommendedName>
        <fullName evidence="6 7">Large ribosomal subunit protein uL3</fullName>
    </recommendedName>
</protein>
<dbReference type="GO" id="GO:0006412">
    <property type="term" value="P:translation"/>
    <property type="evidence" value="ECO:0007669"/>
    <property type="project" value="UniProtKB-UniRule"/>
</dbReference>
<dbReference type="AlphaFoldDB" id="A0A444J3R0"/>
<evidence type="ECO:0000256" key="5">
    <source>
        <dbReference type="ARBA" id="ARBA00023274"/>
    </source>
</evidence>
<comment type="function">
    <text evidence="7">One of the primary rRNA binding proteins, it binds directly near the 3'-end of the 23S rRNA, where it nucleates assembly of the 50S subunit.</text>
</comment>
<dbReference type="SUPFAM" id="SSF50447">
    <property type="entry name" value="Translation proteins"/>
    <property type="match status" value="1"/>
</dbReference>
<evidence type="ECO:0000313" key="9">
    <source>
        <dbReference type="EMBL" id="RWX51469.1"/>
    </source>
</evidence>
<gene>
    <name evidence="7" type="primary">rplC</name>
    <name evidence="8" type="ORF">VT99_11633</name>
    <name evidence="9" type="ORF">VU01_11314</name>
</gene>
<keyword evidence="2 7" id="KW-0699">rRNA-binding</keyword>
<sequence length="210" mass="22589">MPNTNGILGRKVGMTRVYNEMGRSISVTVIEAGPCKVLQKKTVGKEGYNAIQVGFLEKKESRLNKPEAGHFKRSGGTGYYHVREFRVTEPEVYEIGQDITLAEVVKIGDQVDITGKTKGRGFQGVMKRHGFGGGKASHGSGFQRAPGSIGCSAYPGRVVKGKKLPGHMGTDKKTVKNLTVVDVREDENILLVQGAVPGAKNGLVSIYTKA</sequence>
<dbReference type="NCBIfam" id="TIGR03625">
    <property type="entry name" value="L3_bact"/>
    <property type="match status" value="1"/>
</dbReference>
<name>A0A444J3R0_9BACT</name>
<dbReference type="Gene3D" id="2.40.30.10">
    <property type="entry name" value="Translation factors"/>
    <property type="match status" value="1"/>
</dbReference>
<evidence type="ECO:0000256" key="4">
    <source>
        <dbReference type="ARBA" id="ARBA00022980"/>
    </source>
</evidence>
<dbReference type="InterPro" id="IPR019927">
    <property type="entry name" value="Ribosomal_uL3_bac/org-type"/>
</dbReference>
<dbReference type="FunFam" id="2.40.30.10:FF:000004">
    <property type="entry name" value="50S ribosomal protein L3"/>
    <property type="match status" value="1"/>
</dbReference>
<dbReference type="GO" id="GO:0019843">
    <property type="term" value="F:rRNA binding"/>
    <property type="evidence" value="ECO:0007669"/>
    <property type="project" value="UniProtKB-UniRule"/>
</dbReference>
<keyword evidence="11" id="KW-1185">Reference proteome</keyword>
<dbReference type="InterPro" id="IPR009000">
    <property type="entry name" value="Transl_B-barrel_sf"/>
</dbReference>
<dbReference type="PANTHER" id="PTHR11229:SF16">
    <property type="entry name" value="LARGE RIBOSOMAL SUBUNIT PROTEIN UL3C"/>
    <property type="match status" value="1"/>
</dbReference>
<dbReference type="Proteomes" id="UP000286862">
    <property type="component" value="Unassembled WGS sequence"/>
</dbReference>
<dbReference type="InterPro" id="IPR000597">
    <property type="entry name" value="Ribosomal_uL3"/>
</dbReference>
<comment type="similarity">
    <text evidence="1 7">Belongs to the universal ribosomal protein uL3 family.</text>
</comment>
<dbReference type="Proteomes" id="UP000288892">
    <property type="component" value="Unassembled WGS sequence"/>
</dbReference>
<organism evidence="8 10">
    <name type="scientific">Candidatus Electrothrix marina</name>
    <dbReference type="NCBI Taxonomy" id="1859130"/>
    <lineage>
        <taxon>Bacteria</taxon>
        <taxon>Pseudomonadati</taxon>
        <taxon>Thermodesulfobacteriota</taxon>
        <taxon>Desulfobulbia</taxon>
        <taxon>Desulfobulbales</taxon>
        <taxon>Desulfobulbaceae</taxon>
        <taxon>Candidatus Electrothrix</taxon>
    </lineage>
</organism>
<reference evidence="10 11" key="1">
    <citation type="submission" date="2017-01" db="EMBL/GenBank/DDBJ databases">
        <title>The cable genome- insights into the physiology and evolution of filamentous bacteria capable of sulfide oxidation via long distance electron transfer.</title>
        <authorList>
            <person name="Schreiber L."/>
            <person name="Bjerg J.T."/>
            <person name="Boggild A."/>
            <person name="Van De Vossenberg J."/>
            <person name="Meysman F."/>
            <person name="Nielsen L.P."/>
            <person name="Schramm A."/>
            <person name="Kjeldsen K.U."/>
        </authorList>
    </citation>
    <scope>NUCLEOTIDE SEQUENCE [LARGE SCALE GENOMIC DNA]</scope>
    <source>
        <strain evidence="8">A2</strain>
        <strain evidence="9">A5</strain>
    </source>
</reference>
<dbReference type="GO" id="GO:0022625">
    <property type="term" value="C:cytosolic large ribosomal subunit"/>
    <property type="evidence" value="ECO:0007669"/>
    <property type="project" value="TreeGrafter"/>
</dbReference>
<evidence type="ECO:0000313" key="8">
    <source>
        <dbReference type="EMBL" id="RWX47505.1"/>
    </source>
</evidence>
<dbReference type="GO" id="GO:0003735">
    <property type="term" value="F:structural constituent of ribosome"/>
    <property type="evidence" value="ECO:0007669"/>
    <property type="project" value="UniProtKB-UniRule"/>
</dbReference>
<keyword evidence="5 7" id="KW-0687">Ribonucleoprotein</keyword>
<evidence type="ECO:0000313" key="11">
    <source>
        <dbReference type="Proteomes" id="UP000288892"/>
    </source>
</evidence>
<proteinExistence type="inferred from homology"/>
<dbReference type="EMBL" id="MTKQ01000163">
    <property type="protein sequence ID" value="RWX47505.1"/>
    <property type="molecule type" value="Genomic_DNA"/>
</dbReference>
<evidence type="ECO:0000256" key="6">
    <source>
        <dbReference type="ARBA" id="ARBA00035243"/>
    </source>
</evidence>
<comment type="caution">
    <text evidence="8">The sequence shown here is derived from an EMBL/GenBank/DDBJ whole genome shotgun (WGS) entry which is preliminary data.</text>
</comment>
<dbReference type="EMBL" id="MTKS01000131">
    <property type="protein sequence ID" value="RWX51469.1"/>
    <property type="molecule type" value="Genomic_DNA"/>
</dbReference>
<dbReference type="Pfam" id="PF00297">
    <property type="entry name" value="Ribosomal_L3"/>
    <property type="match status" value="1"/>
</dbReference>
<dbReference type="HAMAP" id="MF_01325_B">
    <property type="entry name" value="Ribosomal_uL3_B"/>
    <property type="match status" value="1"/>
</dbReference>
<evidence type="ECO:0000256" key="3">
    <source>
        <dbReference type="ARBA" id="ARBA00022884"/>
    </source>
</evidence>
<dbReference type="Gene3D" id="3.30.160.810">
    <property type="match status" value="1"/>
</dbReference>
<dbReference type="PANTHER" id="PTHR11229">
    <property type="entry name" value="50S RIBOSOMAL PROTEIN L3"/>
    <property type="match status" value="1"/>
</dbReference>
<keyword evidence="3 7" id="KW-0694">RNA-binding</keyword>
<evidence type="ECO:0000256" key="7">
    <source>
        <dbReference type="HAMAP-Rule" id="MF_01325"/>
    </source>
</evidence>
<evidence type="ECO:0000256" key="1">
    <source>
        <dbReference type="ARBA" id="ARBA00006540"/>
    </source>
</evidence>
<dbReference type="FunFam" id="3.30.160.810:FF:000001">
    <property type="entry name" value="50S ribosomal protein L3"/>
    <property type="match status" value="1"/>
</dbReference>